<organism evidence="10 11">
    <name type="scientific">Corynebacterium macginleyi</name>
    <dbReference type="NCBI Taxonomy" id="38290"/>
    <lineage>
        <taxon>Bacteria</taxon>
        <taxon>Bacillati</taxon>
        <taxon>Actinomycetota</taxon>
        <taxon>Actinomycetes</taxon>
        <taxon>Mycobacteriales</taxon>
        <taxon>Corynebacteriaceae</taxon>
        <taxon>Corynebacterium</taxon>
    </lineage>
</organism>
<dbReference type="PANTHER" id="PTHR37820">
    <property type="entry name" value="CELL DIVISION PROTEIN DIVIB"/>
    <property type="match status" value="1"/>
</dbReference>
<dbReference type="GeneID" id="92745793"/>
<keyword evidence="2" id="KW-1003">Cell membrane</keyword>
<keyword evidence="5 8" id="KW-1133">Transmembrane helix</keyword>
<evidence type="ECO:0000313" key="11">
    <source>
        <dbReference type="Proteomes" id="UP000270649"/>
    </source>
</evidence>
<feature type="domain" description="POTRA" evidence="9">
    <location>
        <begin position="32"/>
        <end position="100"/>
    </location>
</feature>
<evidence type="ECO:0000259" key="9">
    <source>
        <dbReference type="PROSITE" id="PS51779"/>
    </source>
</evidence>
<dbReference type="PANTHER" id="PTHR37820:SF1">
    <property type="entry name" value="CELL DIVISION PROTEIN FTSQ"/>
    <property type="match status" value="1"/>
</dbReference>
<evidence type="ECO:0000256" key="2">
    <source>
        <dbReference type="ARBA" id="ARBA00022475"/>
    </source>
</evidence>
<keyword evidence="7" id="KW-0131">Cell cycle</keyword>
<dbReference type="PROSITE" id="PS51779">
    <property type="entry name" value="POTRA"/>
    <property type="match status" value="1"/>
</dbReference>
<dbReference type="EMBL" id="REGC01000017">
    <property type="protein sequence ID" value="RMB57019.1"/>
    <property type="molecule type" value="Genomic_DNA"/>
</dbReference>
<dbReference type="AlphaFoldDB" id="A0A3M0G7L1"/>
<dbReference type="RefSeq" id="WP_121911343.1">
    <property type="nucleotide sequence ID" value="NZ_CP069516.1"/>
</dbReference>
<keyword evidence="4 8" id="KW-0812">Transmembrane</keyword>
<dbReference type="InterPro" id="IPR034746">
    <property type="entry name" value="POTRA"/>
</dbReference>
<dbReference type="Pfam" id="PF08478">
    <property type="entry name" value="POTRA_1"/>
    <property type="match status" value="1"/>
</dbReference>
<name>A0A3M0G7L1_9CORY</name>
<dbReference type="GO" id="GO:0005886">
    <property type="term" value="C:plasma membrane"/>
    <property type="evidence" value="ECO:0007669"/>
    <property type="project" value="TreeGrafter"/>
</dbReference>
<evidence type="ECO:0000256" key="8">
    <source>
        <dbReference type="SAM" id="Phobius"/>
    </source>
</evidence>
<protein>
    <submittedName>
        <fullName evidence="10">FtsQ-type POTRA domain-containing protein</fullName>
    </submittedName>
</protein>
<comment type="caution">
    <text evidence="10">The sequence shown here is derived from an EMBL/GenBank/DDBJ whole genome shotgun (WGS) entry which is preliminary data.</text>
</comment>
<comment type="subcellular location">
    <subcellularLocation>
        <location evidence="1">Membrane</location>
    </subcellularLocation>
</comment>
<gene>
    <name evidence="10" type="ORF">D9543_10225</name>
</gene>
<evidence type="ECO:0000256" key="1">
    <source>
        <dbReference type="ARBA" id="ARBA00004370"/>
    </source>
</evidence>
<dbReference type="InterPro" id="IPR005548">
    <property type="entry name" value="Cell_div_FtsQ/DivIB_C"/>
</dbReference>
<dbReference type="InterPro" id="IPR050487">
    <property type="entry name" value="FtsQ_DivIB"/>
</dbReference>
<dbReference type="Proteomes" id="UP000270649">
    <property type="component" value="Unassembled WGS sequence"/>
</dbReference>
<accession>A0A3M0G7L1</accession>
<evidence type="ECO:0000256" key="7">
    <source>
        <dbReference type="ARBA" id="ARBA00023306"/>
    </source>
</evidence>
<evidence type="ECO:0000313" key="10">
    <source>
        <dbReference type="EMBL" id="RMB57019.1"/>
    </source>
</evidence>
<dbReference type="InterPro" id="IPR013685">
    <property type="entry name" value="POTRA_FtsQ_type"/>
</dbReference>
<evidence type="ECO:0000256" key="4">
    <source>
        <dbReference type="ARBA" id="ARBA00022692"/>
    </source>
</evidence>
<evidence type="ECO:0000256" key="6">
    <source>
        <dbReference type="ARBA" id="ARBA00023136"/>
    </source>
</evidence>
<dbReference type="Pfam" id="PF03799">
    <property type="entry name" value="FtsQ_DivIB_C"/>
    <property type="match status" value="1"/>
</dbReference>
<sequence length="223" mass="24248">MRVSKKVFFGIIGGLFALVLVVGGVVWAVPIFTVKNFEVEGIHQLDAAQVREAAGVSEGENLLRVDAHEAARGVASLDWADSVTVSRDLPSTLNISVQEHKAVAFVKRDDTTYLIDDKGQEFISADPPEGAVELTGDIDSGSTAAKDAVSAIAALSDEVRHQVATLEVTDSYSLQFITKDDRRIFWGVSDENNDDKARAFETVLKMGGQEWNISNPELVTTRR</sequence>
<dbReference type="Gene3D" id="3.10.20.310">
    <property type="entry name" value="membrane protein fhac"/>
    <property type="match status" value="1"/>
</dbReference>
<dbReference type="GO" id="GO:0051301">
    <property type="term" value="P:cell division"/>
    <property type="evidence" value="ECO:0007669"/>
    <property type="project" value="UniProtKB-KW"/>
</dbReference>
<evidence type="ECO:0000256" key="3">
    <source>
        <dbReference type="ARBA" id="ARBA00022618"/>
    </source>
</evidence>
<feature type="transmembrane region" description="Helical" evidence="8">
    <location>
        <begin position="7"/>
        <end position="29"/>
    </location>
</feature>
<keyword evidence="3" id="KW-0132">Cell division</keyword>
<proteinExistence type="predicted"/>
<evidence type="ECO:0000256" key="5">
    <source>
        <dbReference type="ARBA" id="ARBA00022989"/>
    </source>
</evidence>
<reference evidence="10 11" key="1">
    <citation type="submission" date="2018-10" db="EMBL/GenBank/DDBJ databases">
        <title>Corynebacterium macginleyi genome sequencing and assembly of the type strain and two clinical samples.</title>
        <authorList>
            <person name="Bernier A.-M."/>
            <person name="Bernard K."/>
        </authorList>
    </citation>
    <scope>NUCLEOTIDE SEQUENCE [LARGE SCALE GENOMIC DNA]</scope>
    <source>
        <strain evidence="10 11">NML 120205</strain>
    </source>
</reference>
<keyword evidence="6 8" id="KW-0472">Membrane</keyword>